<dbReference type="InterPro" id="IPR029463">
    <property type="entry name" value="Lys_MEP"/>
</dbReference>
<organism evidence="3 4">
    <name type="scientific">Plastoroseomonas arctica</name>
    <dbReference type="NCBI Taxonomy" id="1509237"/>
    <lineage>
        <taxon>Bacteria</taxon>
        <taxon>Pseudomonadati</taxon>
        <taxon>Pseudomonadota</taxon>
        <taxon>Alphaproteobacteria</taxon>
        <taxon>Acetobacterales</taxon>
        <taxon>Acetobacteraceae</taxon>
        <taxon>Plastoroseomonas</taxon>
    </lineage>
</organism>
<dbReference type="Proteomes" id="UP001196068">
    <property type="component" value="Unassembled WGS sequence"/>
</dbReference>
<keyword evidence="1" id="KW-0732">Signal</keyword>
<proteinExistence type="predicted"/>
<keyword evidence="4" id="KW-1185">Reference proteome</keyword>
<protein>
    <recommendedName>
        <fullName evidence="2">Lysine-specific metallo-endopeptidase domain-containing protein</fullName>
    </recommendedName>
</protein>
<comment type="caution">
    <text evidence="3">The sequence shown here is derived from an EMBL/GenBank/DDBJ whole genome shotgun (WGS) entry which is preliminary data.</text>
</comment>
<feature type="chain" id="PRO_5041980881" description="Lysine-specific metallo-endopeptidase domain-containing protein" evidence="1">
    <location>
        <begin position="21"/>
        <end position="204"/>
    </location>
</feature>
<dbReference type="InterPro" id="IPR024079">
    <property type="entry name" value="MetalloPept_cat_dom_sf"/>
</dbReference>
<dbReference type="EMBL" id="JAAEDH010000028">
    <property type="protein sequence ID" value="MBR0657238.1"/>
    <property type="molecule type" value="Genomic_DNA"/>
</dbReference>
<evidence type="ECO:0000313" key="4">
    <source>
        <dbReference type="Proteomes" id="UP001196068"/>
    </source>
</evidence>
<dbReference type="RefSeq" id="WP_211876100.1">
    <property type="nucleotide sequence ID" value="NZ_JAAEDH010000028.1"/>
</dbReference>
<evidence type="ECO:0000256" key="1">
    <source>
        <dbReference type="SAM" id="SignalP"/>
    </source>
</evidence>
<gene>
    <name evidence="3" type="ORF">GXW79_19335</name>
</gene>
<reference evidence="3" key="1">
    <citation type="submission" date="2020-01" db="EMBL/GenBank/DDBJ databases">
        <authorList>
            <person name="Rat A."/>
        </authorList>
    </citation>
    <scope>NUCLEOTIDE SEQUENCE</scope>
    <source>
        <strain evidence="3">LMG 28251</strain>
    </source>
</reference>
<dbReference type="Pfam" id="PF14521">
    <property type="entry name" value="Aspzincin_M35"/>
    <property type="match status" value="1"/>
</dbReference>
<dbReference type="PROSITE" id="PS51257">
    <property type="entry name" value="PROKAR_LIPOPROTEIN"/>
    <property type="match status" value="1"/>
</dbReference>
<dbReference type="SMART" id="SM01351">
    <property type="entry name" value="Aspzincin_M35"/>
    <property type="match status" value="1"/>
</dbReference>
<accession>A0AAF1KQ91</accession>
<evidence type="ECO:0000259" key="2">
    <source>
        <dbReference type="SMART" id="SM01351"/>
    </source>
</evidence>
<evidence type="ECO:0000313" key="3">
    <source>
        <dbReference type="EMBL" id="MBR0657238.1"/>
    </source>
</evidence>
<dbReference type="GO" id="GO:0004222">
    <property type="term" value="F:metalloendopeptidase activity"/>
    <property type="evidence" value="ECO:0007669"/>
    <property type="project" value="InterPro"/>
</dbReference>
<reference evidence="3" key="2">
    <citation type="journal article" date="2021" name="Syst. Appl. Microbiol.">
        <title>Roseomonas hellenica sp. nov., isolated from roots of wild-growing Alkanna tinctoria.</title>
        <authorList>
            <person name="Rat A."/>
            <person name="Naranjo H.D."/>
            <person name="Lebbe L."/>
            <person name="Cnockaert M."/>
            <person name="Krigas N."/>
            <person name="Grigoriadou K."/>
            <person name="Maloupa E."/>
            <person name="Willems A."/>
        </authorList>
    </citation>
    <scope>NUCLEOTIDE SEQUENCE</scope>
    <source>
        <strain evidence="3">LMG 28251</strain>
    </source>
</reference>
<dbReference type="Gene3D" id="3.40.390.10">
    <property type="entry name" value="Collagenase (Catalytic Domain)"/>
    <property type="match status" value="1"/>
</dbReference>
<feature type="domain" description="Lysine-specific metallo-endopeptidase" evidence="2">
    <location>
        <begin position="50"/>
        <end position="200"/>
    </location>
</feature>
<dbReference type="SUPFAM" id="SSF55486">
    <property type="entry name" value="Metalloproteases ('zincins'), catalytic domain"/>
    <property type="match status" value="1"/>
</dbReference>
<name>A0AAF1KQ91_9PROT</name>
<feature type="signal peptide" evidence="1">
    <location>
        <begin position="1"/>
        <end position="20"/>
    </location>
</feature>
<sequence>MRLARSSLALLVTATLGACAAGYGEAIPVASPEVVARAAVAPGPQCSPEQAAMVNEAHTVARGRIREGLRFLAATPNDPHVRLWFGDTPPKVMREVLTLTLARMEQRNTYTLHCNDMKTCSRGQMGYMRPAVQTVGVCPPFFRARTEGQDSRFGILVHEFSHLAARTMDHVYQPRAARLLAKTDWQRASSNADNYEYFIEGLPR</sequence>
<dbReference type="AlphaFoldDB" id="A0AAF1KQ91"/>